<feature type="transmembrane region" description="Helical" evidence="1">
    <location>
        <begin position="66"/>
        <end position="84"/>
    </location>
</feature>
<dbReference type="AlphaFoldDB" id="A0A6V8QVD6"/>
<keyword evidence="1" id="KW-1133">Transmembrane helix</keyword>
<evidence type="ECO:0000313" key="3">
    <source>
        <dbReference type="Proteomes" id="UP000517252"/>
    </source>
</evidence>
<reference evidence="2 3" key="1">
    <citation type="submission" date="2020-07" db="EMBL/GenBank/DDBJ databases">
        <title>Trichoderma asperellum IC-1 whole genome shotgun sequence.</title>
        <authorList>
            <person name="Kanamasa S."/>
            <person name="Takahashi H."/>
        </authorList>
    </citation>
    <scope>NUCLEOTIDE SEQUENCE [LARGE SCALE GENOMIC DNA]</scope>
    <source>
        <strain evidence="2 3">IC-1</strain>
    </source>
</reference>
<keyword evidence="1" id="KW-0812">Transmembrane</keyword>
<evidence type="ECO:0000256" key="1">
    <source>
        <dbReference type="SAM" id="Phobius"/>
    </source>
</evidence>
<dbReference type="EMBL" id="BLZH01000006">
    <property type="protein sequence ID" value="GFP56235.1"/>
    <property type="molecule type" value="Genomic_DNA"/>
</dbReference>
<organism evidence="2 3">
    <name type="scientific">Trichoderma asperellum</name>
    <name type="common">Filamentous fungus</name>
    <dbReference type="NCBI Taxonomy" id="101201"/>
    <lineage>
        <taxon>Eukaryota</taxon>
        <taxon>Fungi</taxon>
        <taxon>Dikarya</taxon>
        <taxon>Ascomycota</taxon>
        <taxon>Pezizomycotina</taxon>
        <taxon>Sordariomycetes</taxon>
        <taxon>Hypocreomycetidae</taxon>
        <taxon>Hypocreales</taxon>
        <taxon>Hypocreaceae</taxon>
        <taxon>Trichoderma</taxon>
    </lineage>
</organism>
<name>A0A6V8QVD6_TRIAP</name>
<accession>A0A6V8QVD6</accession>
<proteinExistence type="predicted"/>
<protein>
    <submittedName>
        <fullName evidence="2">Uncharacterized protein</fullName>
    </submittedName>
</protein>
<sequence length="153" mass="17797">MATSSAVSYIHPMYRLFFQKIEPAITLWTGYVNLRNRTLGGTLLFTRISSEQHYYLFRDQFVLEQMLSLMTALMAMAAIVMYYADDIRLWRRCQLVLLVWNLACLKGTSDVSVECIYCVELCTVLVIIRLMFLFNVGNRVRGSYVENGVLRRL</sequence>
<dbReference type="OrthoDB" id="5313995at2759"/>
<dbReference type="Proteomes" id="UP000517252">
    <property type="component" value="Unassembled WGS sequence"/>
</dbReference>
<evidence type="ECO:0000313" key="2">
    <source>
        <dbReference type="EMBL" id="GFP56235.1"/>
    </source>
</evidence>
<comment type="caution">
    <text evidence="2">The sequence shown here is derived from an EMBL/GenBank/DDBJ whole genome shotgun (WGS) entry which is preliminary data.</text>
</comment>
<keyword evidence="1" id="KW-0472">Membrane</keyword>
<gene>
    <name evidence="2" type="ORF">TASIC1_0006040500</name>
</gene>